<dbReference type="SUPFAM" id="SSF50370">
    <property type="entry name" value="Ricin B-like lectins"/>
    <property type="match status" value="1"/>
</dbReference>
<dbReference type="Gene3D" id="2.80.10.50">
    <property type="match status" value="1"/>
</dbReference>
<gene>
    <name evidence="1" type="ORF">K435DRAFT_837587</name>
</gene>
<dbReference type="EMBL" id="ML179115">
    <property type="protein sequence ID" value="THU99691.1"/>
    <property type="molecule type" value="Genomic_DNA"/>
</dbReference>
<dbReference type="OrthoDB" id="2961384at2759"/>
<dbReference type="AlphaFoldDB" id="A0A4S8MBP1"/>
<evidence type="ECO:0000313" key="1">
    <source>
        <dbReference type="EMBL" id="THU99691.1"/>
    </source>
</evidence>
<reference evidence="1 2" key="1">
    <citation type="journal article" date="2019" name="Nat. Ecol. Evol.">
        <title>Megaphylogeny resolves global patterns of mushroom evolution.</title>
        <authorList>
            <person name="Varga T."/>
            <person name="Krizsan K."/>
            <person name="Foldi C."/>
            <person name="Dima B."/>
            <person name="Sanchez-Garcia M."/>
            <person name="Sanchez-Ramirez S."/>
            <person name="Szollosi G.J."/>
            <person name="Szarkandi J.G."/>
            <person name="Papp V."/>
            <person name="Albert L."/>
            <person name="Andreopoulos W."/>
            <person name="Angelini C."/>
            <person name="Antonin V."/>
            <person name="Barry K.W."/>
            <person name="Bougher N.L."/>
            <person name="Buchanan P."/>
            <person name="Buyck B."/>
            <person name="Bense V."/>
            <person name="Catcheside P."/>
            <person name="Chovatia M."/>
            <person name="Cooper J."/>
            <person name="Damon W."/>
            <person name="Desjardin D."/>
            <person name="Finy P."/>
            <person name="Geml J."/>
            <person name="Haridas S."/>
            <person name="Hughes K."/>
            <person name="Justo A."/>
            <person name="Karasinski D."/>
            <person name="Kautmanova I."/>
            <person name="Kiss B."/>
            <person name="Kocsube S."/>
            <person name="Kotiranta H."/>
            <person name="LaButti K.M."/>
            <person name="Lechner B.E."/>
            <person name="Liimatainen K."/>
            <person name="Lipzen A."/>
            <person name="Lukacs Z."/>
            <person name="Mihaltcheva S."/>
            <person name="Morgado L.N."/>
            <person name="Niskanen T."/>
            <person name="Noordeloos M.E."/>
            <person name="Ohm R.A."/>
            <person name="Ortiz-Santana B."/>
            <person name="Ovrebo C."/>
            <person name="Racz N."/>
            <person name="Riley R."/>
            <person name="Savchenko A."/>
            <person name="Shiryaev A."/>
            <person name="Soop K."/>
            <person name="Spirin V."/>
            <person name="Szebenyi C."/>
            <person name="Tomsovsky M."/>
            <person name="Tulloss R.E."/>
            <person name="Uehling J."/>
            <person name="Grigoriev I.V."/>
            <person name="Vagvolgyi C."/>
            <person name="Papp T."/>
            <person name="Martin F.M."/>
            <person name="Miettinen O."/>
            <person name="Hibbett D.S."/>
            <person name="Nagy L.G."/>
        </authorList>
    </citation>
    <scope>NUCLEOTIDE SEQUENCE [LARGE SCALE GENOMIC DNA]</scope>
    <source>
        <strain evidence="1 2">CBS 962.96</strain>
    </source>
</reference>
<keyword evidence="2" id="KW-1185">Reference proteome</keyword>
<dbReference type="Proteomes" id="UP000297245">
    <property type="component" value="Unassembled WGS sequence"/>
</dbReference>
<organism evidence="1 2">
    <name type="scientific">Dendrothele bispora (strain CBS 962.96)</name>
    <dbReference type="NCBI Taxonomy" id="1314807"/>
    <lineage>
        <taxon>Eukaryota</taxon>
        <taxon>Fungi</taxon>
        <taxon>Dikarya</taxon>
        <taxon>Basidiomycota</taxon>
        <taxon>Agaricomycotina</taxon>
        <taxon>Agaricomycetes</taxon>
        <taxon>Agaricomycetidae</taxon>
        <taxon>Agaricales</taxon>
        <taxon>Agaricales incertae sedis</taxon>
        <taxon>Dendrothele</taxon>
    </lineage>
</organism>
<evidence type="ECO:0000313" key="2">
    <source>
        <dbReference type="Proteomes" id="UP000297245"/>
    </source>
</evidence>
<sequence>MVNLNLTSLIAGGTFLVSNFEGQVVDLAFGSSINLTPVTVDFVNGGANQHWTFFPTGTTNQFIIVSASAPGTFLSYASALTGAPTDHSQTVGSTQEATIWDLQPTDSTGTVVMFTEHASGLFLTAWPGGVSPLTLEFSEGGTQQIFTLSSVASHSVVLYKTTSVSPPRVGPIMGSIQNVKTMLTLGTNFFNREVAQRQPYAACGLVSVLDAETCGLEELHMTDNFVAFAINMEHSSPTSKQNLNRNMTGMLTILLQTVSPLL</sequence>
<accession>A0A4S8MBP1</accession>
<name>A0A4S8MBP1_DENBC</name>
<dbReference type="InterPro" id="IPR035992">
    <property type="entry name" value="Ricin_B-like_lectins"/>
</dbReference>
<proteinExistence type="predicted"/>
<evidence type="ECO:0008006" key="3">
    <source>
        <dbReference type="Google" id="ProtNLM"/>
    </source>
</evidence>
<protein>
    <recommendedName>
        <fullName evidence="3">Ricin B lectin domain-containing protein</fullName>
    </recommendedName>
</protein>